<reference evidence="2" key="2">
    <citation type="submission" date="2025-08" db="UniProtKB">
        <authorList>
            <consortium name="Ensembl"/>
        </authorList>
    </citation>
    <scope>IDENTIFICATION</scope>
</reference>
<evidence type="ECO:0000256" key="1">
    <source>
        <dbReference type="SAM" id="Phobius"/>
    </source>
</evidence>
<reference evidence="2 3" key="1">
    <citation type="submission" date="2019-11" db="EMBL/GenBank/DDBJ databases">
        <title>Strigops habroptila (kakapo) genome, bStrHab1, primary haplotype, v2.</title>
        <authorList>
            <person name="Jarvis E.D."/>
            <person name="Howard J."/>
            <person name="Rhie A."/>
            <person name="Phillippy A."/>
            <person name="Korlach J."/>
            <person name="Digby A."/>
            <person name="Iorns D."/>
            <person name="Eason D."/>
            <person name="Robertson B."/>
            <person name="Raemaekers T."/>
            <person name="Howe K."/>
            <person name="Lewin H."/>
            <person name="Damas J."/>
            <person name="Hastie A."/>
            <person name="Tracey A."/>
            <person name="Chow W."/>
            <person name="Fedrigo O."/>
        </authorList>
    </citation>
    <scope>NUCLEOTIDE SEQUENCE [LARGE SCALE GENOMIC DNA]</scope>
</reference>
<evidence type="ECO:0000313" key="2">
    <source>
        <dbReference type="Ensembl" id="ENSSHBP00005004364.1"/>
    </source>
</evidence>
<dbReference type="InParanoid" id="A0A672TR88"/>
<dbReference type="GeneTree" id="ENSGT00500000044852"/>
<protein>
    <submittedName>
        <fullName evidence="2">Uncharacterized protein</fullName>
    </submittedName>
</protein>
<keyword evidence="3" id="KW-1185">Reference proteome</keyword>
<dbReference type="Proteomes" id="UP000472266">
    <property type="component" value="Chromosome 1"/>
</dbReference>
<keyword evidence="1" id="KW-1133">Transmembrane helix</keyword>
<reference evidence="2" key="3">
    <citation type="submission" date="2025-09" db="UniProtKB">
        <authorList>
            <consortium name="Ensembl"/>
        </authorList>
    </citation>
    <scope>IDENTIFICATION</scope>
</reference>
<feature type="transmembrane region" description="Helical" evidence="1">
    <location>
        <begin position="135"/>
        <end position="156"/>
    </location>
</feature>
<organism evidence="2 3">
    <name type="scientific">Strigops habroptila</name>
    <name type="common">Kakapo</name>
    <dbReference type="NCBI Taxonomy" id="2489341"/>
    <lineage>
        <taxon>Eukaryota</taxon>
        <taxon>Metazoa</taxon>
        <taxon>Chordata</taxon>
        <taxon>Craniata</taxon>
        <taxon>Vertebrata</taxon>
        <taxon>Euteleostomi</taxon>
        <taxon>Archelosauria</taxon>
        <taxon>Archosauria</taxon>
        <taxon>Dinosauria</taxon>
        <taxon>Saurischia</taxon>
        <taxon>Theropoda</taxon>
        <taxon>Coelurosauria</taxon>
        <taxon>Aves</taxon>
        <taxon>Neognathae</taxon>
        <taxon>Neoaves</taxon>
        <taxon>Telluraves</taxon>
        <taxon>Australaves</taxon>
        <taxon>Psittaciformes</taxon>
        <taxon>Psittacidae</taxon>
        <taxon>Strigops</taxon>
    </lineage>
</organism>
<dbReference type="AlphaFoldDB" id="A0A672TR88"/>
<proteinExistence type="predicted"/>
<dbReference type="Ensembl" id="ENSSHBT00005005319.1">
    <property type="protein sequence ID" value="ENSSHBP00005004364.1"/>
    <property type="gene ID" value="ENSSHBG00005003883.1"/>
</dbReference>
<evidence type="ECO:0000313" key="3">
    <source>
        <dbReference type="Proteomes" id="UP000472266"/>
    </source>
</evidence>
<sequence>WACYTGRSESAFIMQKLMDRPCPEQLCDQYKPEWPKMKELLAKAAEPKSCLQRFSECMRAAISFRSFYGPEEDGVLDHMVKVTTSLRSPFIALSCRTVCPGSPPSVGKRRLAVQEILRGAELMPPSPKICHPYKVSLYLLSVVSSLVSGNFFVIVFNCETKGDGEPQVWLFLG</sequence>
<accession>A0A672TR88</accession>
<keyword evidence="1" id="KW-0812">Transmembrane</keyword>
<name>A0A672TR88_STRHB</name>
<dbReference type="OMA" id="ACACPRE"/>
<keyword evidence="1" id="KW-0472">Membrane</keyword>